<evidence type="ECO:0000256" key="2">
    <source>
        <dbReference type="SAM" id="MobiDB-lite"/>
    </source>
</evidence>
<feature type="region of interest" description="Disordered" evidence="2">
    <location>
        <begin position="131"/>
        <end position="180"/>
    </location>
</feature>
<dbReference type="PANTHER" id="PTHR45756:SF1">
    <property type="entry name" value="PROTEIN KINASE DOMAIN CONTAINING PROTEIN"/>
    <property type="match status" value="1"/>
</dbReference>
<dbReference type="InterPro" id="IPR011009">
    <property type="entry name" value="Kinase-like_dom_sf"/>
</dbReference>
<organism evidence="5 6">
    <name type="scientific">Triparma columacea</name>
    <dbReference type="NCBI Taxonomy" id="722753"/>
    <lineage>
        <taxon>Eukaryota</taxon>
        <taxon>Sar</taxon>
        <taxon>Stramenopiles</taxon>
        <taxon>Ochrophyta</taxon>
        <taxon>Bolidophyceae</taxon>
        <taxon>Parmales</taxon>
        <taxon>Triparmaceae</taxon>
        <taxon>Triparma</taxon>
    </lineage>
</organism>
<dbReference type="GO" id="GO:0005509">
    <property type="term" value="F:calcium ion binding"/>
    <property type="evidence" value="ECO:0007669"/>
    <property type="project" value="InterPro"/>
</dbReference>
<dbReference type="SUPFAM" id="SSF56112">
    <property type="entry name" value="Protein kinase-like (PK-like)"/>
    <property type="match status" value="1"/>
</dbReference>
<evidence type="ECO:0000259" key="3">
    <source>
        <dbReference type="PROSITE" id="PS50011"/>
    </source>
</evidence>
<dbReference type="InterPro" id="IPR053215">
    <property type="entry name" value="TKL_Ser/Thr_kinase"/>
</dbReference>
<comment type="caution">
    <text evidence="5">The sequence shown here is derived from an EMBL/GenBank/DDBJ whole genome shotgun (WGS) entry which is preliminary data.</text>
</comment>
<accession>A0A9W7G3A2</accession>
<dbReference type="GO" id="GO:0005524">
    <property type="term" value="F:ATP binding"/>
    <property type="evidence" value="ECO:0007669"/>
    <property type="project" value="InterPro"/>
</dbReference>
<feature type="compositionally biased region" description="Basic and acidic residues" evidence="2">
    <location>
        <begin position="158"/>
        <end position="180"/>
    </location>
</feature>
<name>A0A9W7G3A2_9STRA</name>
<feature type="domain" description="EF-hand" evidence="4">
    <location>
        <begin position="181"/>
        <end position="216"/>
    </location>
</feature>
<evidence type="ECO:0000313" key="6">
    <source>
        <dbReference type="Proteomes" id="UP001165065"/>
    </source>
</evidence>
<evidence type="ECO:0000313" key="5">
    <source>
        <dbReference type="EMBL" id="GMI33999.1"/>
    </source>
</evidence>
<gene>
    <name evidence="5" type="ORF">TrCOL_g3505</name>
</gene>
<dbReference type="GO" id="GO:0004672">
    <property type="term" value="F:protein kinase activity"/>
    <property type="evidence" value="ECO:0007669"/>
    <property type="project" value="InterPro"/>
</dbReference>
<evidence type="ECO:0000259" key="4">
    <source>
        <dbReference type="PROSITE" id="PS50222"/>
    </source>
</evidence>
<dbReference type="InterPro" id="IPR001245">
    <property type="entry name" value="Ser-Thr/Tyr_kinase_cat_dom"/>
</dbReference>
<reference evidence="6" key="1">
    <citation type="journal article" date="2023" name="Commun. Biol.">
        <title>Genome analysis of Parmales, the sister group of diatoms, reveals the evolutionary specialization of diatoms from phago-mixotrophs to photoautotrophs.</title>
        <authorList>
            <person name="Ban H."/>
            <person name="Sato S."/>
            <person name="Yoshikawa S."/>
            <person name="Yamada K."/>
            <person name="Nakamura Y."/>
            <person name="Ichinomiya M."/>
            <person name="Sato N."/>
            <person name="Blanc-Mathieu R."/>
            <person name="Endo H."/>
            <person name="Kuwata A."/>
            <person name="Ogata H."/>
        </authorList>
    </citation>
    <scope>NUCLEOTIDE SEQUENCE [LARGE SCALE GENOMIC DNA]</scope>
</reference>
<dbReference type="InterPro" id="IPR000719">
    <property type="entry name" value="Prot_kinase_dom"/>
</dbReference>
<sequence>MTQVGTPLYISPEIVKGDYYSTQADVFSFAMTVLQWSLKGQEKILEFLFRKLMTSRQKGRRSTISKPSVGRVSNAVINQGWRPHKKTLAEIGIPPCICDLICLCWLDEPQKRPSFPEIFGYLEGEAMSEIMPNDTQSTGRSNTNRTRRRTSTSGALKARIDAQKAKSKVKGDPSENGREGEVDAGIKSLVELFDTDGDGIIEEGELQFAKNILHGVVKANLGKEEGGVEKYLEFLAELKGDELEARLEEDERAEEEMAKASTQVKARLEERKKNREMLRKGLEAG</sequence>
<protein>
    <submittedName>
        <fullName evidence="5">Uncharacterized protein</fullName>
    </submittedName>
</protein>
<dbReference type="EMBL" id="BRYA01000841">
    <property type="protein sequence ID" value="GMI33999.1"/>
    <property type="molecule type" value="Genomic_DNA"/>
</dbReference>
<dbReference type="InterPro" id="IPR002048">
    <property type="entry name" value="EF_hand_dom"/>
</dbReference>
<dbReference type="AlphaFoldDB" id="A0A9W7G3A2"/>
<dbReference type="Gene3D" id="1.10.510.10">
    <property type="entry name" value="Transferase(Phosphotransferase) domain 1"/>
    <property type="match status" value="1"/>
</dbReference>
<dbReference type="PROSITE" id="PS50222">
    <property type="entry name" value="EF_HAND_2"/>
    <property type="match status" value="1"/>
</dbReference>
<dbReference type="OrthoDB" id="4062651at2759"/>
<comment type="similarity">
    <text evidence="1">Belongs to the protein kinase superfamily. Ser/Thr protein kinase family. CDPK subfamily.</text>
</comment>
<dbReference type="PROSITE" id="PS00018">
    <property type="entry name" value="EF_HAND_1"/>
    <property type="match status" value="1"/>
</dbReference>
<dbReference type="PROSITE" id="PS50011">
    <property type="entry name" value="PROTEIN_KINASE_DOM"/>
    <property type="match status" value="1"/>
</dbReference>
<dbReference type="PANTHER" id="PTHR45756">
    <property type="entry name" value="PALMITOYLTRANSFERASE"/>
    <property type="match status" value="1"/>
</dbReference>
<feature type="domain" description="Protein kinase" evidence="3">
    <location>
        <begin position="1"/>
        <end position="122"/>
    </location>
</feature>
<dbReference type="Proteomes" id="UP001165065">
    <property type="component" value="Unassembled WGS sequence"/>
</dbReference>
<evidence type="ECO:0000256" key="1">
    <source>
        <dbReference type="ARBA" id="ARBA00024334"/>
    </source>
</evidence>
<dbReference type="Pfam" id="PF07714">
    <property type="entry name" value="PK_Tyr_Ser-Thr"/>
    <property type="match status" value="1"/>
</dbReference>
<proteinExistence type="inferred from homology"/>
<keyword evidence="6" id="KW-1185">Reference proteome</keyword>
<dbReference type="InterPro" id="IPR018247">
    <property type="entry name" value="EF_Hand_1_Ca_BS"/>
</dbReference>